<dbReference type="PROSITE" id="PS00662">
    <property type="entry name" value="T2SP_E"/>
    <property type="match status" value="1"/>
</dbReference>
<comment type="caution">
    <text evidence="5">The sequence shown here is derived from an EMBL/GenBank/DDBJ whole genome shotgun (WGS) entry which is preliminary data.</text>
</comment>
<dbReference type="Gene3D" id="3.30.300.160">
    <property type="entry name" value="Type II secretion system, protein E, N-terminal domain"/>
    <property type="match status" value="1"/>
</dbReference>
<name>A0A1G2A8Y0_9BACT</name>
<evidence type="ECO:0000256" key="1">
    <source>
        <dbReference type="ARBA" id="ARBA00006611"/>
    </source>
</evidence>
<proteinExistence type="inferred from homology"/>
<reference evidence="5 6" key="1">
    <citation type="journal article" date="2016" name="Nat. Commun.">
        <title>Thousands of microbial genomes shed light on interconnected biogeochemical processes in an aquifer system.</title>
        <authorList>
            <person name="Anantharaman K."/>
            <person name="Brown C.T."/>
            <person name="Hug L.A."/>
            <person name="Sharon I."/>
            <person name="Castelle C.J."/>
            <person name="Probst A.J."/>
            <person name="Thomas B.C."/>
            <person name="Singh A."/>
            <person name="Wilkins M.J."/>
            <person name="Karaoz U."/>
            <person name="Brodie E.L."/>
            <person name="Williams K.H."/>
            <person name="Hubbard S.S."/>
            <person name="Banfield J.F."/>
        </authorList>
    </citation>
    <scope>NUCLEOTIDE SEQUENCE [LARGE SCALE GENOMIC DNA]</scope>
</reference>
<dbReference type="Pfam" id="PF00437">
    <property type="entry name" value="T2SSE"/>
    <property type="match status" value="1"/>
</dbReference>
<sequence>MKFDDKTVKQILLKENYVTEEDVRDAENFAKTHQTSFIEYLLQENLITKDLFGQAMAESFKIPYADLNSALPSQEQVQKIPEEIAKKYNVVLLKEEKSGITVTTDDPKNAELLPALKKIFAVKKINIAYSLTEDITASFVNYQKPLETRFSKIIENKGRVAPELLEEIFDDAIVYRASDIHFEHRQKDVLVRFRVDGVLREAGRIPKEHYANVLNRIKIQSGLRIDEHFSAQDGSLRYEKGTNVVDLRTSIVPTVEGEKVVLRVLAAYVQGFSLSDLGLSSAHQALLQQITQKPFGMILVAGPTGSGKTTTLYALLKIVNSPDVNITTIEDPVEYKVLGVNQIQVNRETNLTFAKGLRSIVRQDPDIILVGEIRDKETAEIAVNAALTGHLLYSTFHANDAATAIPRLLDMGIQPFLLASTLEIIVAQRLVRKICDHCRHSVTKSGKDFNTPQLRALNKYFGSKTTTFYEGKKCGACGDTGYKGRTAIFEFILITPEMQNLILHAPSAQEIWKLARKEGSKTLFEDGIEKVKTGVTTVEELLRVAEPPKN</sequence>
<evidence type="ECO:0000313" key="6">
    <source>
        <dbReference type="Proteomes" id="UP000178315"/>
    </source>
</evidence>
<accession>A0A1G2A8Y0</accession>
<dbReference type="SUPFAM" id="SSF52540">
    <property type="entry name" value="P-loop containing nucleoside triphosphate hydrolases"/>
    <property type="match status" value="1"/>
</dbReference>
<dbReference type="GO" id="GO:0016887">
    <property type="term" value="F:ATP hydrolysis activity"/>
    <property type="evidence" value="ECO:0007669"/>
    <property type="project" value="TreeGrafter"/>
</dbReference>
<protein>
    <recommendedName>
        <fullName evidence="4">Bacterial type II secretion system protein E domain-containing protein</fullName>
    </recommendedName>
</protein>
<keyword evidence="3" id="KW-0067">ATP-binding</keyword>
<dbReference type="PANTHER" id="PTHR30258">
    <property type="entry name" value="TYPE II SECRETION SYSTEM PROTEIN GSPE-RELATED"/>
    <property type="match status" value="1"/>
</dbReference>
<dbReference type="GO" id="GO:0005524">
    <property type="term" value="F:ATP binding"/>
    <property type="evidence" value="ECO:0007669"/>
    <property type="project" value="UniProtKB-KW"/>
</dbReference>
<evidence type="ECO:0000256" key="2">
    <source>
        <dbReference type="ARBA" id="ARBA00022741"/>
    </source>
</evidence>
<dbReference type="InterPro" id="IPR001482">
    <property type="entry name" value="T2SS/T4SS_dom"/>
</dbReference>
<dbReference type="CDD" id="cd01129">
    <property type="entry name" value="PulE-GspE-like"/>
    <property type="match status" value="1"/>
</dbReference>
<dbReference type="EMBL" id="MHJU01000030">
    <property type="protein sequence ID" value="OGY72527.1"/>
    <property type="molecule type" value="Genomic_DNA"/>
</dbReference>
<evidence type="ECO:0000259" key="4">
    <source>
        <dbReference type="PROSITE" id="PS00662"/>
    </source>
</evidence>
<keyword evidence="2" id="KW-0547">Nucleotide-binding</keyword>
<dbReference type="Gene3D" id="3.30.450.90">
    <property type="match status" value="1"/>
</dbReference>
<dbReference type="GO" id="GO:0005886">
    <property type="term" value="C:plasma membrane"/>
    <property type="evidence" value="ECO:0007669"/>
    <property type="project" value="TreeGrafter"/>
</dbReference>
<dbReference type="Gene3D" id="3.40.50.300">
    <property type="entry name" value="P-loop containing nucleotide triphosphate hydrolases"/>
    <property type="match status" value="1"/>
</dbReference>
<dbReference type="FunFam" id="3.40.50.300:FF:000398">
    <property type="entry name" value="Type IV pilus assembly ATPase PilB"/>
    <property type="match status" value="1"/>
</dbReference>
<dbReference type="InterPro" id="IPR037257">
    <property type="entry name" value="T2SS_E_N_sf"/>
</dbReference>
<dbReference type="SUPFAM" id="SSF160246">
    <property type="entry name" value="EspE N-terminal domain-like"/>
    <property type="match status" value="1"/>
</dbReference>
<evidence type="ECO:0000313" key="5">
    <source>
        <dbReference type="EMBL" id="OGY72527.1"/>
    </source>
</evidence>
<dbReference type="PANTHER" id="PTHR30258:SF1">
    <property type="entry name" value="PROTEIN TRANSPORT PROTEIN HOFB HOMOLOG"/>
    <property type="match status" value="1"/>
</dbReference>
<dbReference type="AlphaFoldDB" id="A0A1G2A8Y0"/>
<dbReference type="Proteomes" id="UP000178315">
    <property type="component" value="Unassembled WGS sequence"/>
</dbReference>
<dbReference type="InterPro" id="IPR027417">
    <property type="entry name" value="P-loop_NTPase"/>
</dbReference>
<gene>
    <name evidence="5" type="ORF">A3H61_03020</name>
</gene>
<organism evidence="5 6">
    <name type="scientific">Candidatus Jacksonbacteria bacterium RIFCSPLOWO2_02_FULL_44_20</name>
    <dbReference type="NCBI Taxonomy" id="1798460"/>
    <lineage>
        <taxon>Bacteria</taxon>
        <taxon>Candidatus Jacksoniibacteriota</taxon>
    </lineage>
</organism>
<dbReference type="InterPro" id="IPR007831">
    <property type="entry name" value="T2SS_GspE_N"/>
</dbReference>
<comment type="similarity">
    <text evidence="1">Belongs to the GSP E family.</text>
</comment>
<feature type="domain" description="Bacterial type II secretion system protein E" evidence="4">
    <location>
        <begin position="361"/>
        <end position="375"/>
    </location>
</feature>
<evidence type="ECO:0000256" key="3">
    <source>
        <dbReference type="ARBA" id="ARBA00022840"/>
    </source>
</evidence>
<dbReference type="Pfam" id="PF05157">
    <property type="entry name" value="MshEN"/>
    <property type="match status" value="1"/>
</dbReference>